<dbReference type="Pfam" id="PF00078">
    <property type="entry name" value="RVT_1"/>
    <property type="match status" value="1"/>
</dbReference>
<reference evidence="3" key="3">
    <citation type="submission" date="2022-01" db="UniProtKB">
        <authorList>
            <consortium name="EnsemblPlants"/>
        </authorList>
    </citation>
    <scope>IDENTIFICATION</scope>
    <source>
        <strain evidence="3">subsp. vulgare</strain>
    </source>
</reference>
<accession>A0A8I6XP20</accession>
<dbReference type="InterPro" id="IPR036691">
    <property type="entry name" value="Endo/exonu/phosph_ase_sf"/>
</dbReference>
<dbReference type="InterPro" id="IPR043502">
    <property type="entry name" value="DNA/RNA_pol_sf"/>
</dbReference>
<reference evidence="3" key="2">
    <citation type="submission" date="2020-10" db="EMBL/GenBank/DDBJ databases">
        <authorList>
            <person name="Scholz U."/>
            <person name="Mascher M."/>
            <person name="Fiebig A."/>
        </authorList>
    </citation>
    <scope>NUCLEOTIDE SEQUENCE [LARGE SCALE GENOMIC DNA]</scope>
    <source>
        <strain evidence="3">cv. Morex</strain>
    </source>
</reference>
<dbReference type="Gene3D" id="3.60.10.10">
    <property type="entry name" value="Endonuclease/exonuclease/phosphatase"/>
    <property type="match status" value="1"/>
</dbReference>
<name>A0A8I6XP20_HORVV</name>
<dbReference type="InterPro" id="IPR005135">
    <property type="entry name" value="Endo/exonuclease/phosphatase"/>
</dbReference>
<dbReference type="Proteomes" id="UP000011116">
    <property type="component" value="Chromosome 3H"/>
</dbReference>
<dbReference type="InterPro" id="IPR043128">
    <property type="entry name" value="Rev_trsase/Diguanyl_cyclase"/>
</dbReference>
<evidence type="ECO:0000256" key="1">
    <source>
        <dbReference type="SAM" id="MobiDB-lite"/>
    </source>
</evidence>
<organism evidence="3 4">
    <name type="scientific">Hordeum vulgare subsp. vulgare</name>
    <name type="common">Domesticated barley</name>
    <dbReference type="NCBI Taxonomy" id="112509"/>
    <lineage>
        <taxon>Eukaryota</taxon>
        <taxon>Viridiplantae</taxon>
        <taxon>Streptophyta</taxon>
        <taxon>Embryophyta</taxon>
        <taxon>Tracheophyta</taxon>
        <taxon>Spermatophyta</taxon>
        <taxon>Magnoliopsida</taxon>
        <taxon>Liliopsida</taxon>
        <taxon>Poales</taxon>
        <taxon>Poaceae</taxon>
        <taxon>BOP clade</taxon>
        <taxon>Pooideae</taxon>
        <taxon>Triticodae</taxon>
        <taxon>Triticeae</taxon>
        <taxon>Hordeinae</taxon>
        <taxon>Hordeum</taxon>
    </lineage>
</organism>
<dbReference type="PROSITE" id="PS50878">
    <property type="entry name" value="RT_POL"/>
    <property type="match status" value="1"/>
</dbReference>
<dbReference type="Gene3D" id="3.30.70.270">
    <property type="match status" value="1"/>
</dbReference>
<protein>
    <recommendedName>
        <fullName evidence="2">Reverse transcriptase domain-containing protein</fullName>
    </recommendedName>
</protein>
<sequence length="837" mass="96444">MEMKPKGNSLGRNPLSDAPHRNPGVVSNRQGPGRHPLGGALYLDLDTVISEQGSGRRILSGALHRRPGVVKNEQGSSHLTRRVRRVRKLAEPRMIHLGSWNVGSLTGKLRELVDTAGRRRVDVLCVQETKWKGQKAKEVEDTSFKLWYTGTTSNKNGVGILVNKSLRDGVVDVKRQGDRMILVKLVVGDLVLNVISAYAPQVGHNESTKREFWEGLDDLVRRVPIGEKLFIGGDLNGHVGTSNTGFERVHGGFGYGIRNQEGEDVLSFALAYDMVVANTLFRKRESHLVTFSSGLNSSRIDFVLSRREDRRACIDCKAIPGESVVPQHKLVVADFRFRIRVQRDKRAKVARTKWWKLKGGASQAFRERVIKEGPWEEGGDANLMWTSMATFLRKVAVEEFGMIKGSRREAKDTWWWNDEVQKVIREKKDCFRCLYLDRSVANMEKYKVAKKAANRAVSEARGRAYEDLYQRLNTKEGERDIYKMAKIRERKTRDVGEVKCIKDGDDQLLVKDEAIKHRWREYFDNLYNGEVDSSTIELDDSFDDTSMCFVRRIQECEVKEALKMMKVGKAMGPDGIPIEVWRGLGDIAIVWLTKLFNLIFWSNKMLEEWRRSILVPIFKNKGDVQSCTNYRGIKLMIHTMKLWERVIEHRLRRLTSVTKNQFGFMPGRSTMEAIFLVRQLMERYMEQKKDLHMVFIDLEKAYDKIPRNVMWWALEKHKVPIKYITLIKDMYDNVVTSVRTSDGDTDDFPIRIGLHQGSALSPYLFDLVMDEVTRDIQGDIPWCMPFADDVVLVDDSRTGVNRKLELWRRTLESKGFRLSRTKTEYMRCSFSARGWRG</sequence>
<dbReference type="GO" id="GO:0003824">
    <property type="term" value="F:catalytic activity"/>
    <property type="evidence" value="ECO:0007669"/>
    <property type="project" value="InterPro"/>
</dbReference>
<evidence type="ECO:0000259" key="2">
    <source>
        <dbReference type="PROSITE" id="PS50878"/>
    </source>
</evidence>
<dbReference type="Gramene" id="HORVU.MOREX.r3.3HG0277230.1">
    <property type="protein sequence ID" value="HORVU.MOREX.r3.3HG0277230.1.CDS1"/>
    <property type="gene ID" value="HORVU.MOREX.r3.3HG0277230"/>
</dbReference>
<dbReference type="AlphaFoldDB" id="A0A8I6XP20"/>
<dbReference type="SMR" id="A0A8I6XP20"/>
<feature type="domain" description="Reverse transcriptase" evidence="2">
    <location>
        <begin position="598"/>
        <end position="837"/>
    </location>
</feature>
<dbReference type="Pfam" id="PF03372">
    <property type="entry name" value="Exo_endo_phos"/>
    <property type="match status" value="1"/>
</dbReference>
<proteinExistence type="predicted"/>
<feature type="region of interest" description="Disordered" evidence="1">
    <location>
        <begin position="1"/>
        <end position="34"/>
    </location>
</feature>
<dbReference type="CDD" id="cd01650">
    <property type="entry name" value="RT_nLTR_like"/>
    <property type="match status" value="1"/>
</dbReference>
<reference evidence="4" key="1">
    <citation type="journal article" date="2012" name="Nature">
        <title>A physical, genetic and functional sequence assembly of the barley genome.</title>
        <authorList>
            <consortium name="The International Barley Genome Sequencing Consortium"/>
            <person name="Mayer K.F."/>
            <person name="Waugh R."/>
            <person name="Brown J.W."/>
            <person name="Schulman A."/>
            <person name="Langridge P."/>
            <person name="Platzer M."/>
            <person name="Fincher G.B."/>
            <person name="Muehlbauer G.J."/>
            <person name="Sato K."/>
            <person name="Close T.J."/>
            <person name="Wise R.P."/>
            <person name="Stein N."/>
        </authorList>
    </citation>
    <scope>NUCLEOTIDE SEQUENCE [LARGE SCALE GENOMIC DNA]</scope>
    <source>
        <strain evidence="4">cv. Morex</strain>
    </source>
</reference>
<evidence type="ECO:0000313" key="4">
    <source>
        <dbReference type="Proteomes" id="UP000011116"/>
    </source>
</evidence>
<keyword evidence="4" id="KW-1185">Reference proteome</keyword>
<evidence type="ECO:0000313" key="3">
    <source>
        <dbReference type="EnsemblPlants" id="HORVU.MOREX.r3.3HG0277230.1.CDS1"/>
    </source>
</evidence>
<dbReference type="SUPFAM" id="SSF56672">
    <property type="entry name" value="DNA/RNA polymerases"/>
    <property type="match status" value="1"/>
</dbReference>
<dbReference type="SUPFAM" id="SSF56219">
    <property type="entry name" value="DNase I-like"/>
    <property type="match status" value="1"/>
</dbReference>
<dbReference type="EnsemblPlants" id="HORVU.MOREX.r3.3HG0277230.1">
    <property type="protein sequence ID" value="HORVU.MOREX.r3.3HG0277230.1.CDS1"/>
    <property type="gene ID" value="HORVU.MOREX.r3.3HG0277230"/>
</dbReference>
<dbReference type="CDD" id="cd09076">
    <property type="entry name" value="L1-EN"/>
    <property type="match status" value="1"/>
</dbReference>
<dbReference type="InterPro" id="IPR000477">
    <property type="entry name" value="RT_dom"/>
</dbReference>
<dbReference type="PANTHER" id="PTHR19446">
    <property type="entry name" value="REVERSE TRANSCRIPTASES"/>
    <property type="match status" value="1"/>
</dbReference>